<name>A0ABR3J329_9AGAR</name>
<keyword evidence="1" id="KW-0175">Coiled coil</keyword>
<keyword evidence="5" id="KW-1185">Reference proteome</keyword>
<evidence type="ECO:0000313" key="4">
    <source>
        <dbReference type="EMBL" id="KAL0949907.1"/>
    </source>
</evidence>
<feature type="coiled-coil region" evidence="1">
    <location>
        <begin position="68"/>
        <end position="134"/>
    </location>
</feature>
<dbReference type="EMBL" id="JASNQZ010000012">
    <property type="protein sequence ID" value="KAL0949907.1"/>
    <property type="molecule type" value="Genomic_DNA"/>
</dbReference>
<evidence type="ECO:0000256" key="3">
    <source>
        <dbReference type="SAM" id="Phobius"/>
    </source>
</evidence>
<feature type="region of interest" description="Disordered" evidence="2">
    <location>
        <begin position="206"/>
        <end position="238"/>
    </location>
</feature>
<evidence type="ECO:0000256" key="2">
    <source>
        <dbReference type="SAM" id="MobiDB-lite"/>
    </source>
</evidence>
<reference evidence="5" key="1">
    <citation type="submission" date="2024-06" db="EMBL/GenBank/DDBJ databases">
        <title>Multi-omics analyses provide insights into the biosynthesis of the anticancer antibiotic pleurotin in Hohenbuehelia grisea.</title>
        <authorList>
            <person name="Weaver J.A."/>
            <person name="Alberti F."/>
        </authorList>
    </citation>
    <scope>NUCLEOTIDE SEQUENCE [LARGE SCALE GENOMIC DNA]</scope>
    <source>
        <strain evidence="5">T-177</strain>
    </source>
</reference>
<keyword evidence="3" id="KW-0472">Membrane</keyword>
<feature type="transmembrane region" description="Helical" evidence="3">
    <location>
        <begin position="42"/>
        <end position="64"/>
    </location>
</feature>
<evidence type="ECO:0000313" key="5">
    <source>
        <dbReference type="Proteomes" id="UP001556367"/>
    </source>
</evidence>
<sequence length="238" mass="26600">MSTPLHTSPTPSKPPLALESNHDHHLLAHDLPIQSTRTPISAIQRTAILGGILISVALVPFLITRRKLNATNRRINEMTSILAGLRQETHNLTSQMASRRDEFRRSQASIHNIMEEMEEMRAQAQKQSESQQLVDGALRSELQRSIITDRAYVREQSATFRSLGSSLASIAAFMHEAQLERGYTLPAHDARVESLREVALMLQRTPEVQASEDPASRETTLESQTAPAQSIRLGWLEP</sequence>
<evidence type="ECO:0000256" key="1">
    <source>
        <dbReference type="SAM" id="Coils"/>
    </source>
</evidence>
<keyword evidence="3" id="KW-0812">Transmembrane</keyword>
<gene>
    <name evidence="4" type="ORF">HGRIS_009935</name>
</gene>
<accession>A0ABR3J329</accession>
<proteinExistence type="predicted"/>
<comment type="caution">
    <text evidence="4">The sequence shown here is derived from an EMBL/GenBank/DDBJ whole genome shotgun (WGS) entry which is preliminary data.</text>
</comment>
<keyword evidence="3" id="KW-1133">Transmembrane helix</keyword>
<organism evidence="4 5">
    <name type="scientific">Hohenbuehelia grisea</name>
    <dbReference type="NCBI Taxonomy" id="104357"/>
    <lineage>
        <taxon>Eukaryota</taxon>
        <taxon>Fungi</taxon>
        <taxon>Dikarya</taxon>
        <taxon>Basidiomycota</taxon>
        <taxon>Agaricomycotina</taxon>
        <taxon>Agaricomycetes</taxon>
        <taxon>Agaricomycetidae</taxon>
        <taxon>Agaricales</taxon>
        <taxon>Pleurotineae</taxon>
        <taxon>Pleurotaceae</taxon>
        <taxon>Hohenbuehelia</taxon>
    </lineage>
</organism>
<dbReference type="Proteomes" id="UP001556367">
    <property type="component" value="Unassembled WGS sequence"/>
</dbReference>
<protein>
    <submittedName>
        <fullName evidence="4">Uncharacterized protein</fullName>
    </submittedName>
</protein>